<dbReference type="Pfam" id="PF04389">
    <property type="entry name" value="Peptidase_M28"/>
    <property type="match status" value="1"/>
</dbReference>
<dbReference type="PANTHER" id="PTHR12053:SF3">
    <property type="entry name" value="CARBOXYPEPTIDASE Q"/>
    <property type="match status" value="1"/>
</dbReference>
<proteinExistence type="predicted"/>
<keyword evidence="12" id="KW-0256">Endoplasmic reticulum</keyword>
<dbReference type="PANTHER" id="PTHR12053">
    <property type="entry name" value="PROTEASE FAMILY M28 PLASMA GLUTAMATE CARBOXYPEPTIDASE-RELATED"/>
    <property type="match status" value="1"/>
</dbReference>
<keyword evidence="18" id="KW-0458">Lysosome</keyword>
<keyword evidence="14" id="KW-0333">Golgi apparatus</keyword>
<keyword evidence="6" id="KW-0964">Secreted</keyword>
<gene>
    <name evidence="23" type="ORF">ACFOOR_13925</name>
</gene>
<keyword evidence="16" id="KW-0865">Zymogen</keyword>
<evidence type="ECO:0000256" key="10">
    <source>
        <dbReference type="ARBA" id="ARBA00022729"/>
    </source>
</evidence>
<keyword evidence="7" id="KW-0121">Carboxypeptidase</keyword>
<comment type="subunit">
    <text evidence="19">Homodimer. The monomeric form is inactive while the homodimer is active.</text>
</comment>
<evidence type="ECO:0000256" key="4">
    <source>
        <dbReference type="ARBA" id="ARBA00004613"/>
    </source>
</evidence>
<evidence type="ECO:0000256" key="14">
    <source>
        <dbReference type="ARBA" id="ARBA00023034"/>
    </source>
</evidence>
<evidence type="ECO:0000256" key="6">
    <source>
        <dbReference type="ARBA" id="ARBA00022525"/>
    </source>
</evidence>
<evidence type="ECO:0000256" key="19">
    <source>
        <dbReference type="ARBA" id="ARBA00025833"/>
    </source>
</evidence>
<evidence type="ECO:0000256" key="13">
    <source>
        <dbReference type="ARBA" id="ARBA00022833"/>
    </source>
</evidence>
<evidence type="ECO:0000256" key="8">
    <source>
        <dbReference type="ARBA" id="ARBA00022670"/>
    </source>
</evidence>
<evidence type="ECO:0000256" key="7">
    <source>
        <dbReference type="ARBA" id="ARBA00022645"/>
    </source>
</evidence>
<keyword evidence="8" id="KW-0645">Protease</keyword>
<keyword evidence="9" id="KW-0479">Metal-binding</keyword>
<protein>
    <recommendedName>
        <fullName evidence="5">Carboxypeptidase Q</fullName>
    </recommendedName>
    <alternativeName>
        <fullName evidence="20">Plasma glutamate carboxypeptidase</fullName>
    </alternativeName>
</protein>
<organism evidence="23 24">
    <name type="scientific">Hyphobacterium vulgare</name>
    <dbReference type="NCBI Taxonomy" id="1736751"/>
    <lineage>
        <taxon>Bacteria</taxon>
        <taxon>Pseudomonadati</taxon>
        <taxon>Pseudomonadota</taxon>
        <taxon>Alphaproteobacteria</taxon>
        <taxon>Maricaulales</taxon>
        <taxon>Maricaulaceae</taxon>
        <taxon>Hyphobacterium</taxon>
    </lineage>
</organism>
<evidence type="ECO:0000256" key="21">
    <source>
        <dbReference type="SAM" id="SignalP"/>
    </source>
</evidence>
<keyword evidence="13" id="KW-0862">Zinc</keyword>
<evidence type="ECO:0000256" key="12">
    <source>
        <dbReference type="ARBA" id="ARBA00022824"/>
    </source>
</evidence>
<dbReference type="RefSeq" id="WP_343163189.1">
    <property type="nucleotide sequence ID" value="NZ_JBHRSV010000028.1"/>
</dbReference>
<comment type="caution">
    <text evidence="23">The sequence shown here is derived from an EMBL/GenBank/DDBJ whole genome shotgun (WGS) entry which is preliminary data.</text>
</comment>
<evidence type="ECO:0000259" key="22">
    <source>
        <dbReference type="Pfam" id="PF04389"/>
    </source>
</evidence>
<evidence type="ECO:0000256" key="2">
    <source>
        <dbReference type="ARBA" id="ARBA00004371"/>
    </source>
</evidence>
<keyword evidence="11" id="KW-0378">Hydrolase</keyword>
<keyword evidence="15" id="KW-0482">Metalloprotease</keyword>
<name>A0ABV7A0U2_9PROT</name>
<evidence type="ECO:0000256" key="1">
    <source>
        <dbReference type="ARBA" id="ARBA00004240"/>
    </source>
</evidence>
<dbReference type="InterPro" id="IPR007484">
    <property type="entry name" value="Peptidase_M28"/>
</dbReference>
<feature type="domain" description="Peptidase M28" evidence="22">
    <location>
        <begin position="291"/>
        <end position="482"/>
    </location>
</feature>
<feature type="signal peptide" evidence="21">
    <location>
        <begin position="1"/>
        <end position="22"/>
    </location>
</feature>
<keyword evidence="17" id="KW-0325">Glycoprotein</keyword>
<evidence type="ECO:0000256" key="18">
    <source>
        <dbReference type="ARBA" id="ARBA00023228"/>
    </source>
</evidence>
<evidence type="ECO:0000313" key="24">
    <source>
        <dbReference type="Proteomes" id="UP001595379"/>
    </source>
</evidence>
<accession>A0ABV7A0U2</accession>
<evidence type="ECO:0000256" key="5">
    <source>
        <dbReference type="ARBA" id="ARBA00014116"/>
    </source>
</evidence>
<dbReference type="SUPFAM" id="SSF53187">
    <property type="entry name" value="Zn-dependent exopeptidases"/>
    <property type="match status" value="1"/>
</dbReference>
<evidence type="ECO:0000256" key="3">
    <source>
        <dbReference type="ARBA" id="ARBA00004555"/>
    </source>
</evidence>
<keyword evidence="24" id="KW-1185">Reference proteome</keyword>
<evidence type="ECO:0000256" key="17">
    <source>
        <dbReference type="ARBA" id="ARBA00023180"/>
    </source>
</evidence>
<dbReference type="Gene3D" id="3.40.630.10">
    <property type="entry name" value="Zn peptidases"/>
    <property type="match status" value="1"/>
</dbReference>
<evidence type="ECO:0000256" key="11">
    <source>
        <dbReference type="ARBA" id="ARBA00022801"/>
    </source>
</evidence>
<dbReference type="InterPro" id="IPR039866">
    <property type="entry name" value="CPQ"/>
</dbReference>
<comment type="subcellular location">
    <subcellularLocation>
        <location evidence="1">Endoplasmic reticulum</location>
    </subcellularLocation>
    <subcellularLocation>
        <location evidence="3">Golgi apparatus</location>
    </subcellularLocation>
    <subcellularLocation>
        <location evidence="2">Lysosome</location>
    </subcellularLocation>
    <subcellularLocation>
        <location evidence="4">Secreted</location>
    </subcellularLocation>
</comment>
<reference evidence="24" key="1">
    <citation type="journal article" date="2019" name="Int. J. Syst. Evol. Microbiol.">
        <title>The Global Catalogue of Microorganisms (GCM) 10K type strain sequencing project: providing services to taxonomists for standard genome sequencing and annotation.</title>
        <authorList>
            <consortium name="The Broad Institute Genomics Platform"/>
            <consortium name="The Broad Institute Genome Sequencing Center for Infectious Disease"/>
            <person name="Wu L."/>
            <person name="Ma J."/>
        </authorList>
    </citation>
    <scope>NUCLEOTIDE SEQUENCE [LARGE SCALE GENOMIC DNA]</scope>
    <source>
        <strain evidence="24">KCTC 52487</strain>
    </source>
</reference>
<sequence length="503" mass="53471">MRLNMPMTAIVAAALLAAPSFAQDGYEIPSDLAETATGLAEAGLESDLAWQVLESLTTEIGPRLGGSEAEARARDWGVRTLTELGFENVRIEEFEMPYWERGEIETTLVSPFPQAVFATELGGSAASPEGGVTAEIVFFESFEELQAAPAGSLEGRIAYVNDRMVRAMNGSGYGPANRKRSLGWIEAQARGAVALVIRSVGTDSHRFPHTGMMSRPNQRTIDQGGLSQVAADYLVATYPDIAEQAARAQIPAVAVSGPDADQIERTHRMGETIEMHVATSGGWQEMTTSGNVIGEIVGRENPDEIVVIGGHLDSWDEGTGAIDDGAGIAITVAAARLIAELPENPRRTIRVVMFGAEEVGLLGGFAYAQLYADSLGDHVVASESDFGAGRVWRFSSNVSEAGTGAMDAVGRILEPYGVIRGERNGGGGGPDITPMVMAGGVPTFRLEQDGTDYFDLHHTPDDTLDKVDPDALAQNVAVWAATTFLAAELDVEFRTADEQDGPN</sequence>
<dbReference type="Proteomes" id="UP001595379">
    <property type="component" value="Unassembled WGS sequence"/>
</dbReference>
<dbReference type="Gene3D" id="3.50.30.30">
    <property type="match status" value="1"/>
</dbReference>
<evidence type="ECO:0000256" key="16">
    <source>
        <dbReference type="ARBA" id="ARBA00023145"/>
    </source>
</evidence>
<evidence type="ECO:0000256" key="15">
    <source>
        <dbReference type="ARBA" id="ARBA00023049"/>
    </source>
</evidence>
<evidence type="ECO:0000256" key="9">
    <source>
        <dbReference type="ARBA" id="ARBA00022723"/>
    </source>
</evidence>
<feature type="chain" id="PRO_5047106041" description="Carboxypeptidase Q" evidence="21">
    <location>
        <begin position="23"/>
        <end position="503"/>
    </location>
</feature>
<dbReference type="EMBL" id="JBHRSV010000028">
    <property type="protein sequence ID" value="MFC2927204.1"/>
    <property type="molecule type" value="Genomic_DNA"/>
</dbReference>
<evidence type="ECO:0000313" key="23">
    <source>
        <dbReference type="EMBL" id="MFC2927204.1"/>
    </source>
</evidence>
<keyword evidence="10 21" id="KW-0732">Signal</keyword>
<evidence type="ECO:0000256" key="20">
    <source>
        <dbReference type="ARBA" id="ARBA00033328"/>
    </source>
</evidence>